<gene>
    <name evidence="1" type="ORF">WMO37_00520</name>
</gene>
<keyword evidence="2" id="KW-1185">Reference proteome</keyword>
<comment type="caution">
    <text evidence="1">The sequence shown here is derived from an EMBL/GenBank/DDBJ whole genome shotgun (WGS) entry which is preliminary data.</text>
</comment>
<reference evidence="1" key="1">
    <citation type="submission" date="2024-03" db="EMBL/GenBank/DDBJ databases">
        <title>Human intestinal bacterial collection.</title>
        <authorList>
            <person name="Pauvert C."/>
            <person name="Hitch T.C.A."/>
            <person name="Clavel T."/>
        </authorList>
    </citation>
    <scope>NUCLEOTIDE SEQUENCE [LARGE SCALE GENOMIC DNA]</scope>
    <source>
        <strain evidence="1">CLA-AA-H89B</strain>
    </source>
</reference>
<dbReference type="EMBL" id="JBBMFS010000001">
    <property type="protein sequence ID" value="MEQ2553503.1"/>
    <property type="molecule type" value="Genomic_DNA"/>
</dbReference>
<accession>A0ABV1H1C6</accession>
<evidence type="ECO:0000313" key="1">
    <source>
        <dbReference type="EMBL" id="MEQ2553503.1"/>
    </source>
</evidence>
<evidence type="ECO:0000313" key="2">
    <source>
        <dbReference type="Proteomes" id="UP001546774"/>
    </source>
</evidence>
<dbReference type="Proteomes" id="UP001546774">
    <property type="component" value="Unassembled WGS sequence"/>
</dbReference>
<name>A0ABV1H1C6_9FIRM</name>
<proteinExistence type="predicted"/>
<protein>
    <recommendedName>
        <fullName evidence="3">Addiction module antitoxin RelB</fullName>
    </recommendedName>
</protein>
<organism evidence="1 2">
    <name type="scientific">Lachnospira intestinalis</name>
    <dbReference type="NCBI Taxonomy" id="3133158"/>
    <lineage>
        <taxon>Bacteria</taxon>
        <taxon>Bacillati</taxon>
        <taxon>Bacillota</taxon>
        <taxon>Clostridia</taxon>
        <taxon>Lachnospirales</taxon>
        <taxon>Lachnospiraceae</taxon>
        <taxon>Lachnospira</taxon>
    </lineage>
</organism>
<evidence type="ECO:0008006" key="3">
    <source>
        <dbReference type="Google" id="ProtNLM"/>
    </source>
</evidence>
<sequence length="58" mass="6563">MNCKTDISAALPKNTDTIHMDLMTDEELHAKLQKGYDDIEAGKVQNAVEAFTKFKKKH</sequence>